<gene>
    <name evidence="1" type="ORF">SDC9_115833</name>
</gene>
<dbReference type="AlphaFoldDB" id="A0A645BUZ2"/>
<sequence length="123" mass="13836">MNSPVDLFLLFDEKIKGRAIPINGMDKALMENFPNPNREIIHAVTVVPMLAPMMTPMDWTKLSNPALTKLTTITVVADEDWMSAVIRTPVKTPMTRFFVIADKIVLSLFPASFCRPSLIIFMP</sequence>
<dbReference type="EMBL" id="VSSQ01022528">
    <property type="protein sequence ID" value="MPM68898.1"/>
    <property type="molecule type" value="Genomic_DNA"/>
</dbReference>
<comment type="caution">
    <text evidence="1">The sequence shown here is derived from an EMBL/GenBank/DDBJ whole genome shotgun (WGS) entry which is preliminary data.</text>
</comment>
<protein>
    <submittedName>
        <fullName evidence="1">Uncharacterized protein</fullName>
    </submittedName>
</protein>
<proteinExistence type="predicted"/>
<reference evidence="1" key="1">
    <citation type="submission" date="2019-08" db="EMBL/GenBank/DDBJ databases">
        <authorList>
            <person name="Kucharzyk K."/>
            <person name="Murdoch R.W."/>
            <person name="Higgins S."/>
            <person name="Loffler F."/>
        </authorList>
    </citation>
    <scope>NUCLEOTIDE SEQUENCE</scope>
</reference>
<organism evidence="1">
    <name type="scientific">bioreactor metagenome</name>
    <dbReference type="NCBI Taxonomy" id="1076179"/>
    <lineage>
        <taxon>unclassified sequences</taxon>
        <taxon>metagenomes</taxon>
        <taxon>ecological metagenomes</taxon>
    </lineage>
</organism>
<name>A0A645BUZ2_9ZZZZ</name>
<accession>A0A645BUZ2</accession>
<evidence type="ECO:0000313" key="1">
    <source>
        <dbReference type="EMBL" id="MPM68898.1"/>
    </source>
</evidence>